<dbReference type="SUPFAM" id="SSF81324">
    <property type="entry name" value="Voltage-gated potassium channels"/>
    <property type="match status" value="1"/>
</dbReference>
<dbReference type="Gene3D" id="1.10.238.10">
    <property type="entry name" value="EF-hand"/>
    <property type="match status" value="1"/>
</dbReference>
<keyword evidence="3" id="KW-0106">Calcium</keyword>
<dbReference type="InterPro" id="IPR011992">
    <property type="entry name" value="EF-hand-dom_pair"/>
</dbReference>
<keyword evidence="2 7" id="KW-0812">Transmembrane</keyword>
<feature type="region of interest" description="Disordered" evidence="6">
    <location>
        <begin position="651"/>
        <end position="670"/>
    </location>
</feature>
<dbReference type="Gene3D" id="1.10.287.70">
    <property type="match status" value="1"/>
</dbReference>
<feature type="region of interest" description="Disordered" evidence="6">
    <location>
        <begin position="75"/>
        <end position="130"/>
    </location>
</feature>
<dbReference type="SMART" id="SM00054">
    <property type="entry name" value="EFh"/>
    <property type="match status" value="2"/>
</dbReference>
<organism evidence="9 10">
    <name type="scientific">Prorocentrum cordatum</name>
    <dbReference type="NCBI Taxonomy" id="2364126"/>
    <lineage>
        <taxon>Eukaryota</taxon>
        <taxon>Sar</taxon>
        <taxon>Alveolata</taxon>
        <taxon>Dinophyceae</taxon>
        <taxon>Prorocentrales</taxon>
        <taxon>Prorocentraceae</taxon>
        <taxon>Prorocentrum</taxon>
    </lineage>
</organism>
<evidence type="ECO:0000256" key="7">
    <source>
        <dbReference type="SAM" id="Phobius"/>
    </source>
</evidence>
<dbReference type="InterPro" id="IPR018247">
    <property type="entry name" value="EF_Hand_1_Ca_BS"/>
</dbReference>
<feature type="transmembrane region" description="Helical" evidence="7">
    <location>
        <begin position="415"/>
        <end position="436"/>
    </location>
</feature>
<feature type="transmembrane region" description="Helical" evidence="7">
    <location>
        <begin position="353"/>
        <end position="375"/>
    </location>
</feature>
<evidence type="ECO:0000256" key="1">
    <source>
        <dbReference type="ARBA" id="ARBA00004141"/>
    </source>
</evidence>
<evidence type="ECO:0000313" key="10">
    <source>
        <dbReference type="Proteomes" id="UP001189429"/>
    </source>
</evidence>
<feature type="transmembrane region" description="Helical" evidence="7">
    <location>
        <begin position="272"/>
        <end position="294"/>
    </location>
</feature>
<feature type="transmembrane region" description="Helical" evidence="7">
    <location>
        <begin position="495"/>
        <end position="518"/>
    </location>
</feature>
<reference evidence="9" key="1">
    <citation type="submission" date="2023-10" db="EMBL/GenBank/DDBJ databases">
        <authorList>
            <person name="Chen Y."/>
            <person name="Shah S."/>
            <person name="Dougan E. K."/>
            <person name="Thang M."/>
            <person name="Chan C."/>
        </authorList>
    </citation>
    <scope>NUCLEOTIDE SEQUENCE [LARGE SCALE GENOMIC DNA]</scope>
</reference>
<dbReference type="CDD" id="cd00051">
    <property type="entry name" value="EFh"/>
    <property type="match status" value="1"/>
</dbReference>
<dbReference type="Proteomes" id="UP001189429">
    <property type="component" value="Unassembled WGS sequence"/>
</dbReference>
<dbReference type="Gene3D" id="1.20.120.350">
    <property type="entry name" value="Voltage-gated potassium channels. Chain C"/>
    <property type="match status" value="1"/>
</dbReference>
<gene>
    <name evidence="9" type="ORF">PCOR1329_LOCUS77598</name>
</gene>
<keyword evidence="10" id="KW-1185">Reference proteome</keyword>
<dbReference type="InterPro" id="IPR043203">
    <property type="entry name" value="VGCC_Ca_Na"/>
</dbReference>
<evidence type="ECO:0000313" key="9">
    <source>
        <dbReference type="EMBL" id="CAK0900276.1"/>
    </source>
</evidence>
<dbReference type="PANTHER" id="PTHR10037:SF62">
    <property type="entry name" value="SODIUM CHANNEL PROTEIN 60E"/>
    <property type="match status" value="1"/>
</dbReference>
<evidence type="ECO:0000256" key="3">
    <source>
        <dbReference type="ARBA" id="ARBA00022837"/>
    </source>
</evidence>
<dbReference type="InterPro" id="IPR002048">
    <property type="entry name" value="EF_hand_dom"/>
</dbReference>
<dbReference type="PROSITE" id="PS00018">
    <property type="entry name" value="EF_HAND_1"/>
    <property type="match status" value="1"/>
</dbReference>
<dbReference type="PROSITE" id="PS50222">
    <property type="entry name" value="EF_HAND_2"/>
    <property type="match status" value="2"/>
</dbReference>
<feature type="region of interest" description="Disordered" evidence="6">
    <location>
        <begin position="688"/>
        <end position="710"/>
    </location>
</feature>
<sequence>MTSLDAGPGAALSPLPPLRPTGLGSVRAQSSWDPAAWLRGALAAERKVLADVLWERHSAMQAELECRLGARAGRARSPAEAGGPAGSGPPLPAGEARGGSEGLLLAPAAGLDTEAPPSPSELAPAGHARRKIRHRSKILSVALGDEELFPGMASPSSSHRLCPPEGVVKDDQAGTQSTMVGPVRLQDCDEGGPCEEDLRWPPPSGAVENEAVCPRVPPPLQERGRSKDVAGELAGVTASGVFGGESTSRKKCLMEGSSELLYQLVTNAKFELFFSTMILLNAVVVAFAVQFRGFDVGFELGYRWYERPAVETWPMAESSFEVCDWVFGIAFTVELVLKALGMRQYPRAYLTDLWNYFDFAMVVLFYIDALGVTPVKARVLRVIRMVRFARLVKLLRATDGFEALYLMVTAMKGSLGALASSCVILVLLQMLVAFLINQVLYTFYFDNESYDLDERQEVFAYFGTFSRSMLSMFEMTLANWPPICRLLQESVNEWFILFCVVHKLTIGFAVIGVINGVLVQETFKVASTDDHLMIFQRERAVRLHKQKMLRLFRAADDTGDGLLDIKEFSSAMGDRDVQMWMASMELDVSDAPRVFSLVDKDGDGVLTPEELARGVASLKGAARSIDLQILRKELESLRTFIPMVLRLRGGPASARRRARADQRAQRRQYHSSIASGGLSGGLGAVVGRRRRRPSTGNTLFGTPAAGMAPKLGQRSAGKFLDAQAAPRAPTARRWSLPQMPRFSAIRRG</sequence>
<dbReference type="EMBL" id="CAUYUJ010020749">
    <property type="protein sequence ID" value="CAK0900276.1"/>
    <property type="molecule type" value="Genomic_DNA"/>
</dbReference>
<feature type="region of interest" description="Disordered" evidence="6">
    <location>
        <begin position="201"/>
        <end position="227"/>
    </location>
</feature>
<evidence type="ECO:0000256" key="2">
    <source>
        <dbReference type="ARBA" id="ARBA00022692"/>
    </source>
</evidence>
<proteinExistence type="predicted"/>
<comment type="subcellular location">
    <subcellularLocation>
        <location evidence="1">Membrane</location>
        <topology evidence="1">Multi-pass membrane protein</topology>
    </subcellularLocation>
</comment>
<dbReference type="Pfam" id="PF00520">
    <property type="entry name" value="Ion_trans"/>
    <property type="match status" value="1"/>
</dbReference>
<keyword evidence="4 7" id="KW-1133">Transmembrane helix</keyword>
<feature type="domain" description="EF-hand" evidence="8">
    <location>
        <begin position="586"/>
        <end position="621"/>
    </location>
</feature>
<accession>A0ABN9XM21</accession>
<evidence type="ECO:0000256" key="6">
    <source>
        <dbReference type="SAM" id="MobiDB-lite"/>
    </source>
</evidence>
<dbReference type="SUPFAM" id="SSF47473">
    <property type="entry name" value="EF-hand"/>
    <property type="match status" value="1"/>
</dbReference>
<comment type="caution">
    <text evidence="9">The sequence shown here is derived from an EMBL/GenBank/DDBJ whole genome shotgun (WGS) entry which is preliminary data.</text>
</comment>
<feature type="domain" description="EF-hand" evidence="8">
    <location>
        <begin position="543"/>
        <end position="578"/>
    </location>
</feature>
<protein>
    <recommendedName>
        <fullName evidence="8">EF-hand domain-containing protein</fullName>
    </recommendedName>
</protein>
<evidence type="ECO:0000256" key="4">
    <source>
        <dbReference type="ARBA" id="ARBA00022989"/>
    </source>
</evidence>
<keyword evidence="5 7" id="KW-0472">Membrane</keyword>
<dbReference type="InterPro" id="IPR027359">
    <property type="entry name" value="Volt_channel_dom_sf"/>
</dbReference>
<evidence type="ECO:0000256" key="5">
    <source>
        <dbReference type="ARBA" id="ARBA00023136"/>
    </source>
</evidence>
<dbReference type="PANTHER" id="PTHR10037">
    <property type="entry name" value="VOLTAGE-GATED CATION CHANNEL CALCIUM AND SODIUM"/>
    <property type="match status" value="1"/>
</dbReference>
<dbReference type="InterPro" id="IPR005821">
    <property type="entry name" value="Ion_trans_dom"/>
</dbReference>
<name>A0ABN9XM21_9DINO</name>
<dbReference type="Pfam" id="PF13202">
    <property type="entry name" value="EF-hand_5"/>
    <property type="match status" value="2"/>
</dbReference>
<evidence type="ECO:0000259" key="8">
    <source>
        <dbReference type="PROSITE" id="PS50222"/>
    </source>
</evidence>